<reference evidence="1" key="1">
    <citation type="submission" date="2023-03" db="EMBL/GenBank/DDBJ databases">
        <title>Massive genome expansion in bonnet fungi (Mycena s.s.) driven by repeated elements and novel gene families across ecological guilds.</title>
        <authorList>
            <consortium name="Lawrence Berkeley National Laboratory"/>
            <person name="Harder C.B."/>
            <person name="Miyauchi S."/>
            <person name="Viragh M."/>
            <person name="Kuo A."/>
            <person name="Thoen E."/>
            <person name="Andreopoulos B."/>
            <person name="Lu D."/>
            <person name="Skrede I."/>
            <person name="Drula E."/>
            <person name="Henrissat B."/>
            <person name="Morin E."/>
            <person name="Kohler A."/>
            <person name="Barry K."/>
            <person name="LaButti K."/>
            <person name="Morin E."/>
            <person name="Salamov A."/>
            <person name="Lipzen A."/>
            <person name="Mereny Z."/>
            <person name="Hegedus B."/>
            <person name="Baldrian P."/>
            <person name="Stursova M."/>
            <person name="Weitz H."/>
            <person name="Taylor A."/>
            <person name="Grigoriev I.V."/>
            <person name="Nagy L.G."/>
            <person name="Martin F."/>
            <person name="Kauserud H."/>
        </authorList>
    </citation>
    <scope>NUCLEOTIDE SEQUENCE</scope>
    <source>
        <strain evidence="1">CBHHK182m</strain>
    </source>
</reference>
<proteinExistence type="predicted"/>
<feature type="non-terminal residue" evidence="1">
    <location>
        <position position="1"/>
    </location>
</feature>
<protein>
    <submittedName>
        <fullName evidence="1">Uncharacterized protein</fullName>
    </submittedName>
</protein>
<dbReference type="EMBL" id="JARKIB010000318">
    <property type="protein sequence ID" value="KAJ7714850.1"/>
    <property type="molecule type" value="Genomic_DNA"/>
</dbReference>
<keyword evidence="2" id="KW-1185">Reference proteome</keyword>
<evidence type="ECO:0000313" key="2">
    <source>
        <dbReference type="Proteomes" id="UP001215598"/>
    </source>
</evidence>
<dbReference type="Proteomes" id="UP001215598">
    <property type="component" value="Unassembled WGS sequence"/>
</dbReference>
<dbReference type="AlphaFoldDB" id="A0AAD7MFD1"/>
<organism evidence="1 2">
    <name type="scientific">Mycena metata</name>
    <dbReference type="NCBI Taxonomy" id="1033252"/>
    <lineage>
        <taxon>Eukaryota</taxon>
        <taxon>Fungi</taxon>
        <taxon>Dikarya</taxon>
        <taxon>Basidiomycota</taxon>
        <taxon>Agaricomycotina</taxon>
        <taxon>Agaricomycetes</taxon>
        <taxon>Agaricomycetidae</taxon>
        <taxon>Agaricales</taxon>
        <taxon>Marasmiineae</taxon>
        <taxon>Mycenaceae</taxon>
        <taxon>Mycena</taxon>
    </lineage>
</organism>
<gene>
    <name evidence="1" type="ORF">B0H16DRAFT_1617297</name>
</gene>
<name>A0AAD7MFD1_9AGAR</name>
<evidence type="ECO:0000313" key="1">
    <source>
        <dbReference type="EMBL" id="KAJ7714850.1"/>
    </source>
</evidence>
<comment type="caution">
    <text evidence="1">The sequence shown here is derived from an EMBL/GenBank/DDBJ whole genome shotgun (WGS) entry which is preliminary data.</text>
</comment>
<sequence length="67" mass="6866">YESTLRGIDAEGHVAAVTHCPVGVDAEWGGISSAPASSPSSTRWACSTRGKKINVGVVRPGGCRGRV</sequence>
<accession>A0AAD7MFD1</accession>